<proteinExistence type="predicted"/>
<organism evidence="1 2">
    <name type="scientific">Panagrolaimus sp. PS1159</name>
    <dbReference type="NCBI Taxonomy" id="55785"/>
    <lineage>
        <taxon>Eukaryota</taxon>
        <taxon>Metazoa</taxon>
        <taxon>Ecdysozoa</taxon>
        <taxon>Nematoda</taxon>
        <taxon>Chromadorea</taxon>
        <taxon>Rhabditida</taxon>
        <taxon>Tylenchina</taxon>
        <taxon>Panagrolaimomorpha</taxon>
        <taxon>Panagrolaimoidea</taxon>
        <taxon>Panagrolaimidae</taxon>
        <taxon>Panagrolaimus</taxon>
    </lineage>
</organism>
<accession>A0AC35FPN0</accession>
<name>A0AC35FPN0_9BILA</name>
<sequence length="1648" mass="192472">MSSTEEADPHDLSNDTGKDVENKFSLNERKRIHSLNEEKNVSENDLSFTDTSDNEMDETLYSKTKRQRLTSAEALPQEMPEKIRKPFYEIIEGIFQKAKRKRLVIFLNEDKKYCYEYYWSKSDNRYLCCGCIILNRKSVRAQIQYENTEKEYVKHGETGHICTPREYATLKIHEKIEKIVRAPDFVIQTFVKYGIERKILFLFDQQNRELGYEYHVQKTTGNFLCLQCVKAGQYVVAKFHLDEKNGNYIELSEEEHVCELRPYKDINEHQDIILNESNFKIYPNSNETKLFVFNSKEKNDGYEFSCVAGNSKSFRCLGCQAAKKNAVTLHLSKNADNEIYLRMAPNQTHQCKLRQYSNEKWKETYVYYPNFIFYTKKTSKYINVAILDSNNKKLCYDFQYDQKNVFYCKGCRKLKKSSVYITLHFDDEGKEYIKLKGQKHSCTPVKLATLKGSGIKIQEKSGLKEEGKTGGAVDEGKIVKEEKFLLRPNKIGILNAKLFVFSLADKNLYISALNVQTPIGKDLRCSGCGLAKKHIGAKICSDETGETYVELDESRHICKPENLLKSEVLIKRDNFEQSVKDDGNQIITTFHGKNRTSCRTFFYDKELQVFFCPNCKEKDRIVTAKIIKRNDNNEYLLLYCQHICKPVPCSSNLKKQRKGKQRKGVKLLIVDENQKLHYYGFCKISINAVSKWLNANPKIEDFKPVCASFDSSYAREKNILFVDSELHKFALVFSSEGICEKVMNNICKSKTNIQQQIFKEKFLVPLLDEYGGNGNVTKIIDGLMNVYNDQKRNEIIKFLQEKSFRQDLLMELSCKYLIVESYSVGDNTVQNTREPENNGDSNVFNDAINDNNSNYSSDGEFEEDEYTVKKKKPRVYSTTKKKIKKHDYELVKGLINGEKKTRLIIFESDRKFCYEYFWNTTDSSFYCCGCTSLRERKVRAIVHNANTKNEYVEFNPDHVCQAREYANLKIFSKQQIVRAPDFEVQTIRKNGNERKNLIIFDTTNRTLCYKYSVSKMPTFVCQKCAYQGHRVCAYLRVDENGTEYVVLGIEGHICDLSQYIPVNANDDIIYESSLFEIFSQQKNKPKLFIFKSMERKHGYLFSHLKENVYQCLGCAKIPGSAKHITVELCQNERNENFLRMKATLKHVCKVRQYQPQKWKKNFVYPPNFFFYTKGTKHPHMVIYCTEDKKFCYDYKFDGKNVMICKECHRRKHYQSALVFQDSDGHDYLQLGSNEHICKPVEYDDVEGDGLTVLPSSGIVYQKQISRKSGIVYKKQISRKSVDQSKIVKSDGFILESENGILTNGTKLYVYDKTDKSLCYKYSFQNRSKRFRCLKCHLLNLTVSAKLCTNEEDNTKYLELGENDHKCKAEKYDPKNIAKKITDFIVYEPNKKWITSKLVVFTSSNHLTCYAYSFCNTRKHFICRECLSSKQKKIVSTKIFRDENDGKDYVLFNEQNHICKPIKYNPMDYEELPKIPSSRFELLPNLWGTPDSRLFIFDVQNPNLCYEFSKAGQNFECRKCLEHPNGKKYTRANLIKNDAGESFIEMDETQHVCKIQDFKASKRLFTADQFEKSINSKEKEIITVFIGKNKNLCYKFSYDDKLQVFRCLQCKGKHITAKICKRKNEEEYFLLNYEHCCKALARNFYPNNC</sequence>
<evidence type="ECO:0000313" key="2">
    <source>
        <dbReference type="WBParaSite" id="PS1159_v2.g19548.t2"/>
    </source>
</evidence>
<dbReference type="Proteomes" id="UP000887580">
    <property type="component" value="Unplaced"/>
</dbReference>
<protein>
    <submittedName>
        <fullName evidence="2">Uncharacterized protein</fullName>
    </submittedName>
</protein>
<dbReference type="WBParaSite" id="PS1159_v2.g19548.t2">
    <property type="protein sequence ID" value="PS1159_v2.g19548.t2"/>
    <property type="gene ID" value="PS1159_v2.g19548"/>
</dbReference>
<reference evidence="2" key="1">
    <citation type="submission" date="2022-11" db="UniProtKB">
        <authorList>
            <consortium name="WormBaseParasite"/>
        </authorList>
    </citation>
    <scope>IDENTIFICATION</scope>
</reference>
<evidence type="ECO:0000313" key="1">
    <source>
        <dbReference type="Proteomes" id="UP000887580"/>
    </source>
</evidence>